<comment type="subunit">
    <text evidence="12">Homodimer.</text>
</comment>
<name>A0A5R9F482_9BACL</name>
<dbReference type="GO" id="GO:0005524">
    <property type="term" value="F:ATP binding"/>
    <property type="evidence" value="ECO:0007669"/>
    <property type="project" value="UniProtKB-UniRule"/>
</dbReference>
<keyword evidence="11 12" id="KW-0119">Carbohydrate metabolism</keyword>
<keyword evidence="4 12" id="KW-0808">Transferase</keyword>
<feature type="binding site" evidence="12">
    <location>
        <begin position="13"/>
        <end position="15"/>
    </location>
    <ligand>
        <name>substrate</name>
    </ligand>
</feature>
<dbReference type="NCBIfam" id="TIGR02152">
    <property type="entry name" value="D_ribokin_bact"/>
    <property type="match status" value="1"/>
</dbReference>
<evidence type="ECO:0000256" key="8">
    <source>
        <dbReference type="ARBA" id="ARBA00022840"/>
    </source>
</evidence>
<gene>
    <name evidence="12 14" type="primary">rbsK</name>
    <name evidence="14" type="ORF">FCL54_04390</name>
</gene>
<dbReference type="EC" id="2.7.1.15" evidence="2 12"/>
<feature type="binding site" evidence="12">
    <location>
        <position position="187"/>
    </location>
    <ligand>
        <name>ATP</name>
        <dbReference type="ChEBI" id="CHEBI:30616"/>
    </ligand>
</feature>
<dbReference type="PANTHER" id="PTHR10584">
    <property type="entry name" value="SUGAR KINASE"/>
    <property type="match status" value="1"/>
</dbReference>
<evidence type="ECO:0000313" key="15">
    <source>
        <dbReference type="Proteomes" id="UP000308230"/>
    </source>
</evidence>
<feature type="binding site" evidence="12">
    <location>
        <begin position="223"/>
        <end position="228"/>
    </location>
    <ligand>
        <name>ATP</name>
        <dbReference type="ChEBI" id="CHEBI:30616"/>
    </ligand>
</feature>
<organism evidence="14 15">
    <name type="scientific">Exobacillus caeni</name>
    <dbReference type="NCBI Taxonomy" id="2574798"/>
    <lineage>
        <taxon>Bacteria</taxon>
        <taxon>Bacillati</taxon>
        <taxon>Bacillota</taxon>
        <taxon>Bacilli</taxon>
        <taxon>Bacillales</taxon>
        <taxon>Guptibacillaceae</taxon>
        <taxon>Exobacillus</taxon>
    </lineage>
</organism>
<evidence type="ECO:0000256" key="7">
    <source>
        <dbReference type="ARBA" id="ARBA00022777"/>
    </source>
</evidence>
<evidence type="ECO:0000256" key="2">
    <source>
        <dbReference type="ARBA" id="ARBA00012035"/>
    </source>
</evidence>
<dbReference type="CDD" id="cd01174">
    <property type="entry name" value="ribokinase"/>
    <property type="match status" value="1"/>
</dbReference>
<dbReference type="InterPro" id="IPR011611">
    <property type="entry name" value="PfkB_dom"/>
</dbReference>
<dbReference type="UniPathway" id="UPA00916">
    <property type="reaction ID" value="UER00889"/>
</dbReference>
<evidence type="ECO:0000256" key="6">
    <source>
        <dbReference type="ARBA" id="ARBA00022741"/>
    </source>
</evidence>
<keyword evidence="6 12" id="KW-0547">Nucleotide-binding</keyword>
<proteinExistence type="inferred from homology"/>
<feature type="active site" description="Proton acceptor" evidence="12">
    <location>
        <position position="256"/>
    </location>
</feature>
<dbReference type="PROSITE" id="PS00584">
    <property type="entry name" value="PFKB_KINASES_2"/>
    <property type="match status" value="1"/>
</dbReference>
<dbReference type="SUPFAM" id="SSF53613">
    <property type="entry name" value="Ribokinase-like"/>
    <property type="match status" value="1"/>
</dbReference>
<comment type="subcellular location">
    <subcellularLocation>
        <location evidence="12">Cytoplasm</location>
    </subcellularLocation>
</comment>
<feature type="binding site" evidence="12">
    <location>
        <position position="256"/>
    </location>
    <ligand>
        <name>substrate</name>
    </ligand>
</feature>
<dbReference type="Gene3D" id="3.40.1190.20">
    <property type="match status" value="1"/>
</dbReference>
<evidence type="ECO:0000256" key="9">
    <source>
        <dbReference type="ARBA" id="ARBA00022842"/>
    </source>
</evidence>
<feature type="domain" description="Carbohydrate kinase PfkB" evidence="13">
    <location>
        <begin position="5"/>
        <end position="298"/>
    </location>
</feature>
<evidence type="ECO:0000256" key="3">
    <source>
        <dbReference type="ARBA" id="ARBA00016943"/>
    </source>
</evidence>
<accession>A0A5R9F482</accession>
<dbReference type="OrthoDB" id="9775849at2"/>
<evidence type="ECO:0000256" key="10">
    <source>
        <dbReference type="ARBA" id="ARBA00022958"/>
    </source>
</evidence>
<keyword evidence="12" id="KW-0963">Cytoplasm</keyword>
<dbReference type="Pfam" id="PF00294">
    <property type="entry name" value="PfkB"/>
    <property type="match status" value="1"/>
</dbReference>
<comment type="cofactor">
    <cofactor evidence="12">
        <name>Mg(2+)</name>
        <dbReference type="ChEBI" id="CHEBI:18420"/>
    </cofactor>
    <text evidence="12">Requires a divalent cation, most likely magnesium in vivo, as an electrophilic catalyst to aid phosphoryl group transfer. It is the chelate of the metal and the nucleotide that is the actual substrate.</text>
</comment>
<feature type="binding site" evidence="12">
    <location>
        <begin position="41"/>
        <end position="45"/>
    </location>
    <ligand>
        <name>substrate</name>
    </ligand>
</feature>
<dbReference type="InterPro" id="IPR011877">
    <property type="entry name" value="Ribokinase"/>
</dbReference>
<keyword evidence="10 12" id="KW-0630">Potassium</keyword>
<keyword evidence="7 12" id="KW-0418">Kinase</keyword>
<dbReference type="InterPro" id="IPR002173">
    <property type="entry name" value="Carboh/pur_kinase_PfkB_CS"/>
</dbReference>
<protein>
    <recommendedName>
        <fullName evidence="3 12">Ribokinase</fullName>
        <shortName evidence="12">RK</shortName>
        <ecNumber evidence="2 12">2.7.1.15</ecNumber>
    </recommendedName>
</protein>
<comment type="caution">
    <text evidence="14">The sequence shown here is derived from an EMBL/GenBank/DDBJ whole genome shotgun (WGS) entry which is preliminary data.</text>
</comment>
<keyword evidence="9 12" id="KW-0460">Magnesium</keyword>
<comment type="pathway">
    <text evidence="12">Carbohydrate metabolism; D-ribose degradation; D-ribose 5-phosphate from beta-D-ribopyranose: step 2/2.</text>
</comment>
<feature type="binding site" evidence="12">
    <location>
        <position position="289"/>
    </location>
    <ligand>
        <name>K(+)</name>
        <dbReference type="ChEBI" id="CHEBI:29103"/>
    </ligand>
</feature>
<evidence type="ECO:0000256" key="5">
    <source>
        <dbReference type="ARBA" id="ARBA00022723"/>
    </source>
</evidence>
<comment type="function">
    <text evidence="12">Catalyzes the phosphorylation of ribose at O-5 in a reaction requiring ATP and magnesium. The resulting D-ribose-5-phosphate can then be used either for sythesis of nucleotides, histidine, and tryptophan, or as a component of the pentose phosphate pathway.</text>
</comment>
<comment type="similarity">
    <text evidence="1">Belongs to the carbohydrate kinase pfkB family.</text>
</comment>
<comment type="caution">
    <text evidence="12">Lacks conserved residue(s) required for the propagation of feature annotation.</text>
</comment>
<dbReference type="GO" id="GO:0046872">
    <property type="term" value="F:metal ion binding"/>
    <property type="evidence" value="ECO:0007669"/>
    <property type="project" value="UniProtKB-KW"/>
</dbReference>
<dbReference type="Proteomes" id="UP000308230">
    <property type="component" value="Unassembled WGS sequence"/>
</dbReference>
<dbReference type="GO" id="GO:0019303">
    <property type="term" value="P:D-ribose catabolic process"/>
    <property type="evidence" value="ECO:0007669"/>
    <property type="project" value="UniProtKB-UniRule"/>
</dbReference>
<feature type="binding site" evidence="12">
    <location>
        <position position="250"/>
    </location>
    <ligand>
        <name>K(+)</name>
        <dbReference type="ChEBI" id="CHEBI:29103"/>
    </ligand>
</feature>
<feature type="binding site" evidence="12">
    <location>
        <position position="295"/>
    </location>
    <ligand>
        <name>K(+)</name>
        <dbReference type="ChEBI" id="CHEBI:29103"/>
    </ligand>
</feature>
<keyword evidence="5 12" id="KW-0479">Metal-binding</keyword>
<comment type="activity regulation">
    <text evidence="12">Activated by a monovalent cation that binds near, but not in, the active site. The most likely occupant of the site in vivo is potassium. Ion binding induces a conformational change that may alter substrate affinity.</text>
</comment>
<dbReference type="HAMAP" id="MF_01987">
    <property type="entry name" value="Ribokinase"/>
    <property type="match status" value="1"/>
</dbReference>
<reference evidence="14 15" key="1">
    <citation type="submission" date="2019-04" db="EMBL/GenBank/DDBJ databases">
        <title>Bacillus caeni sp. nov., a bacterium isolated from mangrove sediment.</title>
        <authorList>
            <person name="Huang H."/>
            <person name="Mo K."/>
            <person name="Hu Y."/>
        </authorList>
    </citation>
    <scope>NUCLEOTIDE SEQUENCE [LARGE SCALE GENOMIC DNA]</scope>
    <source>
        <strain evidence="14 15">HB172195</strain>
    </source>
</reference>
<comment type="similarity">
    <text evidence="12">Belongs to the carbohydrate kinase PfkB family. Ribokinase subfamily.</text>
</comment>
<feature type="binding site" evidence="12">
    <location>
        <position position="252"/>
    </location>
    <ligand>
        <name>K(+)</name>
        <dbReference type="ChEBI" id="CHEBI:29103"/>
    </ligand>
</feature>
<keyword evidence="15" id="KW-1185">Reference proteome</keyword>
<evidence type="ECO:0000256" key="12">
    <source>
        <dbReference type="HAMAP-Rule" id="MF_01987"/>
    </source>
</evidence>
<dbReference type="GO" id="GO:0004747">
    <property type="term" value="F:ribokinase activity"/>
    <property type="evidence" value="ECO:0007669"/>
    <property type="project" value="UniProtKB-UniRule"/>
</dbReference>
<feature type="binding site" evidence="12">
    <location>
        <position position="291"/>
    </location>
    <ligand>
        <name>K(+)</name>
        <dbReference type="ChEBI" id="CHEBI:29103"/>
    </ligand>
</feature>
<evidence type="ECO:0000313" key="14">
    <source>
        <dbReference type="EMBL" id="TLS38387.1"/>
    </source>
</evidence>
<sequence>MNDDYLLVVGSINMDIMTFVSRHPFLGETIKGEQVTYTPGGKGANQAVSAAQTGSKVMLMGAVGNDHFQENLTSNLLKYNIPTDFVVKKEMESSGIAFITVGNSGENTIIIYEGANGKLNKEEVDLLLSNEENMPSAVLLQNEIPWEVNEHILGFARYHGIKTYYNPAPAFSIPTKAFNDVDVLIVNETEAVFYTGVQIKNREDITYAMKRLLDLGVKEVILTLGEHGCIYSSYIGENLVIPGVKVKVVDTTGAGDTFIGAFASQQQKGENLKESLEYASIAAAITCTKQGAQNSMPTDVQIRMFQEKQRAIEINSPN</sequence>
<dbReference type="GO" id="GO:0005737">
    <property type="term" value="C:cytoplasm"/>
    <property type="evidence" value="ECO:0007669"/>
    <property type="project" value="UniProtKB-SubCell"/>
</dbReference>
<evidence type="ECO:0000256" key="4">
    <source>
        <dbReference type="ARBA" id="ARBA00022679"/>
    </source>
</evidence>
<dbReference type="RefSeq" id="WP_138123620.1">
    <property type="nucleotide sequence ID" value="NZ_SWLG01000003.1"/>
</dbReference>
<evidence type="ECO:0000256" key="11">
    <source>
        <dbReference type="ARBA" id="ARBA00023277"/>
    </source>
</evidence>
<dbReference type="AlphaFoldDB" id="A0A5R9F482"/>
<dbReference type="PRINTS" id="PR00990">
    <property type="entry name" value="RIBOKINASE"/>
</dbReference>
<feature type="binding site" evidence="12">
    <location>
        <begin position="255"/>
        <end position="256"/>
    </location>
    <ligand>
        <name>ATP</name>
        <dbReference type="ChEBI" id="CHEBI:30616"/>
    </ligand>
</feature>
<evidence type="ECO:0000256" key="1">
    <source>
        <dbReference type="ARBA" id="ARBA00005380"/>
    </source>
</evidence>
<dbReference type="InterPro" id="IPR002139">
    <property type="entry name" value="Ribo/fructo_kinase"/>
</dbReference>
<dbReference type="PANTHER" id="PTHR10584:SF166">
    <property type="entry name" value="RIBOKINASE"/>
    <property type="match status" value="1"/>
</dbReference>
<evidence type="ECO:0000259" key="13">
    <source>
        <dbReference type="Pfam" id="PF00294"/>
    </source>
</evidence>
<keyword evidence="8 12" id="KW-0067">ATP-binding</keyword>
<feature type="binding site" evidence="12">
    <location>
        <position position="286"/>
    </location>
    <ligand>
        <name>K(+)</name>
        <dbReference type="ChEBI" id="CHEBI:29103"/>
    </ligand>
</feature>
<dbReference type="EMBL" id="SWLG01000003">
    <property type="protein sequence ID" value="TLS38387.1"/>
    <property type="molecule type" value="Genomic_DNA"/>
</dbReference>
<feature type="binding site" evidence="12">
    <location>
        <position position="143"/>
    </location>
    <ligand>
        <name>substrate</name>
    </ligand>
</feature>
<comment type="catalytic activity">
    <reaction evidence="12">
        <text>D-ribose + ATP = D-ribose 5-phosphate + ADP + H(+)</text>
        <dbReference type="Rhea" id="RHEA:13697"/>
        <dbReference type="ChEBI" id="CHEBI:15378"/>
        <dbReference type="ChEBI" id="CHEBI:30616"/>
        <dbReference type="ChEBI" id="CHEBI:47013"/>
        <dbReference type="ChEBI" id="CHEBI:78346"/>
        <dbReference type="ChEBI" id="CHEBI:456216"/>
        <dbReference type="EC" id="2.7.1.15"/>
    </reaction>
</comment>
<dbReference type="InterPro" id="IPR029056">
    <property type="entry name" value="Ribokinase-like"/>
</dbReference>